<evidence type="ECO:0000256" key="1">
    <source>
        <dbReference type="ARBA" id="ARBA00001936"/>
    </source>
</evidence>
<evidence type="ECO:0000256" key="9">
    <source>
        <dbReference type="ARBA" id="ARBA00022842"/>
    </source>
</evidence>
<evidence type="ECO:0000256" key="8">
    <source>
        <dbReference type="ARBA" id="ARBA00022840"/>
    </source>
</evidence>
<organism evidence="14 15">
    <name type="scientific">Drosophila albomicans</name>
    <name type="common">Fruit fly</name>
    <dbReference type="NCBI Taxonomy" id="7291"/>
    <lineage>
        <taxon>Eukaryota</taxon>
        <taxon>Metazoa</taxon>
        <taxon>Ecdysozoa</taxon>
        <taxon>Arthropoda</taxon>
        <taxon>Hexapoda</taxon>
        <taxon>Insecta</taxon>
        <taxon>Pterygota</taxon>
        <taxon>Neoptera</taxon>
        <taxon>Endopterygota</taxon>
        <taxon>Diptera</taxon>
        <taxon>Brachycera</taxon>
        <taxon>Muscomorpha</taxon>
        <taxon>Ephydroidea</taxon>
        <taxon>Drosophilidae</taxon>
        <taxon>Drosophila</taxon>
    </lineage>
</organism>
<feature type="domain" description="Mab-21-like nucleotidyltransferase" evidence="12">
    <location>
        <begin position="61"/>
        <end position="194"/>
    </location>
</feature>
<dbReference type="GO" id="GO:0005524">
    <property type="term" value="F:ATP binding"/>
    <property type="evidence" value="ECO:0007669"/>
    <property type="project" value="UniProtKB-KW"/>
</dbReference>
<keyword evidence="11" id="KW-0464">Manganese</keyword>
<evidence type="ECO:0000256" key="11">
    <source>
        <dbReference type="ARBA" id="ARBA00023211"/>
    </source>
</evidence>
<keyword evidence="14" id="KW-1185">Reference proteome</keyword>
<feature type="domain" description="Mab-21-like HhH/H2TH-like" evidence="13">
    <location>
        <begin position="229"/>
        <end position="320"/>
    </location>
</feature>
<dbReference type="GO" id="GO:0046872">
    <property type="term" value="F:metal ion binding"/>
    <property type="evidence" value="ECO:0007669"/>
    <property type="project" value="UniProtKB-KW"/>
</dbReference>
<sequence>MSNFEYYLQDIAADISSPNDSDNFDDFMEVKNYVLQKMRKEDSYFDEICQNDILFGSAAHNIRLHNDDEYDVLMELRFPAHKRIIQVENKNRPGFVFLDFSEASYDDKVTYELANNQKSYLNRSLLKKWLHNIFKAAMSNYYNVVYSGFEQYELSYSWRGITYTIYAESESRSFSIDFVPAVKIERPNSKTWYAIPKEKSGPGNTANFTYMISNSQAELQHVKNCGCAMQDALRLMQALRSSRGLQKLRCYHMVTVAIWMARRLGHKTVQNMSVTQTFLSLLSDLCDAFIERHLSYVWDSDMNLLSNFNSGELSHYSNELCSAFNTLKSYPYQSTLSYRRCQQHFI</sequence>
<accession>A0A6P8WH43</accession>
<keyword evidence="8" id="KW-0067">ATP-binding</keyword>
<proteinExistence type="inferred from homology"/>
<keyword evidence="5" id="KW-0548">Nucleotidyltransferase</keyword>
<evidence type="ECO:0000256" key="2">
    <source>
        <dbReference type="ARBA" id="ARBA00001946"/>
    </source>
</evidence>
<dbReference type="Pfam" id="PF20266">
    <property type="entry name" value="Mab-21_C"/>
    <property type="match status" value="1"/>
</dbReference>
<gene>
    <name evidence="15" type="primary">LOC117567256</name>
</gene>
<dbReference type="GeneID" id="117567256"/>
<evidence type="ECO:0000256" key="6">
    <source>
        <dbReference type="ARBA" id="ARBA00022723"/>
    </source>
</evidence>
<protein>
    <submittedName>
        <fullName evidence="15">Cyclic GMP-AMP synthase-like protein</fullName>
    </submittedName>
</protein>
<dbReference type="Pfam" id="PF03281">
    <property type="entry name" value="Mab-21"/>
    <property type="match status" value="1"/>
</dbReference>
<comment type="similarity">
    <text evidence="3">Belongs to the mab-21 family.</text>
</comment>
<evidence type="ECO:0000313" key="15">
    <source>
        <dbReference type="RefSeq" id="XP_034102996.1"/>
    </source>
</evidence>
<reference evidence="15" key="1">
    <citation type="submission" date="2025-08" db="UniProtKB">
        <authorList>
            <consortium name="RefSeq"/>
        </authorList>
    </citation>
    <scope>IDENTIFICATION</scope>
    <source>
        <strain evidence="15">15112-1751.03</strain>
        <tissue evidence="15">Whole Adult</tissue>
    </source>
</reference>
<dbReference type="PANTHER" id="PTHR10656:SF42">
    <property type="entry name" value="CYCLIC GMP-AMP SYNTHASE-LIKE PROTEIN-RELATED"/>
    <property type="match status" value="1"/>
</dbReference>
<keyword evidence="10" id="KW-0342">GTP-binding</keyword>
<evidence type="ECO:0000256" key="4">
    <source>
        <dbReference type="ARBA" id="ARBA00022679"/>
    </source>
</evidence>
<evidence type="ECO:0000256" key="10">
    <source>
        <dbReference type="ARBA" id="ARBA00023134"/>
    </source>
</evidence>
<keyword evidence="4" id="KW-0808">Transferase</keyword>
<dbReference type="Gene3D" id="1.10.1410.40">
    <property type="match status" value="1"/>
</dbReference>
<dbReference type="Proteomes" id="UP000515160">
    <property type="component" value="Chromosome 3"/>
</dbReference>
<dbReference type="AlphaFoldDB" id="A0A6P8WH43"/>
<dbReference type="PANTHER" id="PTHR10656">
    <property type="entry name" value="CELL FATE DETERMINING PROTEIN MAB21-RELATED"/>
    <property type="match status" value="1"/>
</dbReference>
<comment type="cofactor">
    <cofactor evidence="2">
        <name>Mg(2+)</name>
        <dbReference type="ChEBI" id="CHEBI:18420"/>
    </cofactor>
</comment>
<evidence type="ECO:0000256" key="5">
    <source>
        <dbReference type="ARBA" id="ARBA00022695"/>
    </source>
</evidence>
<dbReference type="InterPro" id="IPR046903">
    <property type="entry name" value="Mab-21-like_nuc_Trfase"/>
</dbReference>
<keyword evidence="9" id="KW-0460">Magnesium</keyword>
<keyword evidence="6" id="KW-0479">Metal-binding</keyword>
<evidence type="ECO:0000256" key="3">
    <source>
        <dbReference type="ARBA" id="ARBA00008307"/>
    </source>
</evidence>
<evidence type="ECO:0000259" key="12">
    <source>
        <dbReference type="Pfam" id="PF03281"/>
    </source>
</evidence>
<dbReference type="InterPro" id="IPR046906">
    <property type="entry name" value="Mab-21_HhH/H2TH-like"/>
</dbReference>
<dbReference type="InterPro" id="IPR024810">
    <property type="entry name" value="MAB21L/cGLR"/>
</dbReference>
<dbReference type="GO" id="GO:0016779">
    <property type="term" value="F:nucleotidyltransferase activity"/>
    <property type="evidence" value="ECO:0007669"/>
    <property type="project" value="UniProtKB-KW"/>
</dbReference>
<evidence type="ECO:0000259" key="13">
    <source>
        <dbReference type="Pfam" id="PF20266"/>
    </source>
</evidence>
<evidence type="ECO:0000313" key="14">
    <source>
        <dbReference type="Proteomes" id="UP000515160"/>
    </source>
</evidence>
<comment type="cofactor">
    <cofactor evidence="1">
        <name>Mn(2+)</name>
        <dbReference type="ChEBI" id="CHEBI:29035"/>
    </cofactor>
</comment>
<dbReference type="SMART" id="SM01265">
    <property type="entry name" value="Mab-21"/>
    <property type="match status" value="1"/>
</dbReference>
<keyword evidence="7" id="KW-0547">Nucleotide-binding</keyword>
<dbReference type="OrthoDB" id="6054650at2759"/>
<evidence type="ECO:0000256" key="7">
    <source>
        <dbReference type="ARBA" id="ARBA00022741"/>
    </source>
</evidence>
<dbReference type="GO" id="GO:0005525">
    <property type="term" value="F:GTP binding"/>
    <property type="evidence" value="ECO:0007669"/>
    <property type="project" value="UniProtKB-KW"/>
</dbReference>
<dbReference type="Gene3D" id="3.30.460.90">
    <property type="match status" value="1"/>
</dbReference>
<name>A0A6P8WH43_DROAB</name>
<dbReference type="RefSeq" id="XP_034102996.1">
    <property type="nucleotide sequence ID" value="XM_034247105.2"/>
</dbReference>